<dbReference type="AlphaFoldDB" id="A0AAF0EF21"/>
<feature type="region of interest" description="Disordered" evidence="3">
    <location>
        <begin position="84"/>
        <end position="117"/>
    </location>
</feature>
<dbReference type="SMART" id="SM01127">
    <property type="entry name" value="DDHD"/>
    <property type="match status" value="1"/>
</dbReference>
<feature type="region of interest" description="Disordered" evidence="3">
    <location>
        <begin position="272"/>
        <end position="341"/>
    </location>
</feature>
<dbReference type="PROSITE" id="PS51043">
    <property type="entry name" value="DDHD"/>
    <property type="match status" value="1"/>
</dbReference>
<evidence type="ECO:0000256" key="2">
    <source>
        <dbReference type="ARBA" id="ARBA00048461"/>
    </source>
</evidence>
<feature type="domain" description="DDHD" evidence="4">
    <location>
        <begin position="574"/>
        <end position="750"/>
    </location>
</feature>
<accession>A0AAF0EF21</accession>
<dbReference type="SUPFAM" id="SSF53474">
    <property type="entry name" value="alpha/beta-Hydrolases"/>
    <property type="match status" value="1"/>
</dbReference>
<name>A0AAF0EF21_9BASI</name>
<dbReference type="Proteomes" id="UP001214415">
    <property type="component" value="Chromosome 6"/>
</dbReference>
<comment type="catalytic activity">
    <reaction evidence="1">
        <text>a diacylglycerol + H2O = a monoacylglycerol + a fatty acid + H(+)</text>
        <dbReference type="Rhea" id="RHEA:32731"/>
        <dbReference type="ChEBI" id="CHEBI:15377"/>
        <dbReference type="ChEBI" id="CHEBI:15378"/>
        <dbReference type="ChEBI" id="CHEBI:17408"/>
        <dbReference type="ChEBI" id="CHEBI:18035"/>
        <dbReference type="ChEBI" id="CHEBI:28868"/>
    </reaction>
</comment>
<dbReference type="GO" id="GO:0004620">
    <property type="term" value="F:phospholipase activity"/>
    <property type="evidence" value="ECO:0007669"/>
    <property type="project" value="TreeGrafter"/>
</dbReference>
<dbReference type="PANTHER" id="PTHR23509">
    <property type="entry name" value="PA-PL1 PHOSPHOLIPASE FAMILY"/>
    <property type="match status" value="1"/>
</dbReference>
<dbReference type="GO" id="GO:0005737">
    <property type="term" value="C:cytoplasm"/>
    <property type="evidence" value="ECO:0007669"/>
    <property type="project" value="TreeGrafter"/>
</dbReference>
<dbReference type="Pfam" id="PF02862">
    <property type="entry name" value="DDHD"/>
    <property type="match status" value="1"/>
</dbReference>
<feature type="compositionally biased region" description="Acidic residues" evidence="3">
    <location>
        <begin position="367"/>
        <end position="388"/>
    </location>
</feature>
<evidence type="ECO:0000256" key="1">
    <source>
        <dbReference type="ARBA" id="ARBA00047591"/>
    </source>
</evidence>
<organism evidence="5 6">
    <name type="scientific">Malassezia equina</name>
    <dbReference type="NCBI Taxonomy" id="1381935"/>
    <lineage>
        <taxon>Eukaryota</taxon>
        <taxon>Fungi</taxon>
        <taxon>Dikarya</taxon>
        <taxon>Basidiomycota</taxon>
        <taxon>Ustilaginomycotina</taxon>
        <taxon>Malasseziomycetes</taxon>
        <taxon>Malasseziales</taxon>
        <taxon>Malasseziaceae</taxon>
        <taxon>Malassezia</taxon>
    </lineage>
</organism>
<proteinExistence type="predicted"/>
<dbReference type="InterPro" id="IPR004177">
    <property type="entry name" value="DDHD_dom"/>
</dbReference>
<evidence type="ECO:0000256" key="3">
    <source>
        <dbReference type="SAM" id="MobiDB-lite"/>
    </source>
</evidence>
<gene>
    <name evidence="5" type="ORF">MEQU1_003212</name>
</gene>
<dbReference type="GO" id="GO:0046872">
    <property type="term" value="F:metal ion binding"/>
    <property type="evidence" value="ECO:0007669"/>
    <property type="project" value="InterPro"/>
</dbReference>
<feature type="region of interest" description="Disordered" evidence="3">
    <location>
        <begin position="358"/>
        <end position="395"/>
    </location>
</feature>
<dbReference type="InterPro" id="IPR029058">
    <property type="entry name" value="AB_hydrolase_fold"/>
</dbReference>
<sequence length="750" mass="83619">MEAVVGTSRLAAQRESRDATAAATWFHSHGRIWVPFPEVDNIALEEAYLRVHGQLADRRATQTTSTSEAPPARWWLGSSFWSSRQDENTSTLPPPPPPAPPDKHSLPSYRATDPDEPAEERQFRVAVLEDRLFDVDMTQMIVRACFMLTQMYPALWAGYDQHVIRAHWYYVASDGATSPIGCDTLLESDILQAYHTAEPWRLSQRLKGTLSKSRGEEVPLYDLPSVVGGAKIHFEAPHTARIVTQYLGSKLFPFSRDAYLVRGLAHARELSERLSSGTAWQRRGDSPSKRTPTASPAMQAADAPAAETSSPPGVSSQPEKSGPAAGTIGERTVPSDPTVSPTPWVALSEAFLSKAWSFRRTSAPQPDDTDEESTTDGSDVDDRYDDDTSMPSTSSHPPELLFCIHGIGQKLFEDYATQHFVHDIDRLRTLMRTQMQDADLRPLLNGGRVKLIPICWRRGLQFDPDVGYTLQDLTNDATIPAVRNVVTKALLDVPFYFSRHHGTMKQAVLLEMNRLYRLFVQRNPEFEQRGGRVSIMGHSLGSMLAADLLKMQPTFVPPLREIEEARIHTTSPHLLFNTRYLFCTGSPLPFIFYMNGAQLRARRRPGNEAQDATSDAIGQDGCLAVEAIYNVYASTDPVSFQMSATADPAYARVMRPVDLPRDALHLPDALDTPRLNISKLLQRVVRERTDDLASPEIRATSQPGTPLTVPIPLEEMERGERRFRALNPNGCIDYVMDVNWPSSVRAVAVH</sequence>
<evidence type="ECO:0000313" key="5">
    <source>
        <dbReference type="EMBL" id="WFD24510.1"/>
    </source>
</evidence>
<comment type="catalytic activity">
    <reaction evidence="2">
        <text>a monoacylglycerol + H2O = glycerol + a fatty acid + H(+)</text>
        <dbReference type="Rhea" id="RHEA:15245"/>
        <dbReference type="ChEBI" id="CHEBI:15377"/>
        <dbReference type="ChEBI" id="CHEBI:15378"/>
        <dbReference type="ChEBI" id="CHEBI:17408"/>
        <dbReference type="ChEBI" id="CHEBI:17754"/>
        <dbReference type="ChEBI" id="CHEBI:28868"/>
    </reaction>
</comment>
<evidence type="ECO:0000259" key="4">
    <source>
        <dbReference type="PROSITE" id="PS51043"/>
    </source>
</evidence>
<feature type="compositionally biased region" description="Low complexity" evidence="3">
    <location>
        <begin position="332"/>
        <end position="341"/>
    </location>
</feature>
<feature type="compositionally biased region" description="Polar residues" evidence="3">
    <location>
        <begin position="307"/>
        <end position="319"/>
    </location>
</feature>
<reference evidence="5" key="1">
    <citation type="submission" date="2023-03" db="EMBL/GenBank/DDBJ databases">
        <title>Mating type loci evolution in Malassezia.</title>
        <authorList>
            <person name="Coelho M.A."/>
        </authorList>
    </citation>
    <scope>NUCLEOTIDE SEQUENCE</scope>
    <source>
        <strain evidence="5">CBS 12830</strain>
    </source>
</reference>
<dbReference type="PANTHER" id="PTHR23509:SF6">
    <property type="entry name" value="PHOSPHOLIPASE C1020.13C-RELATED"/>
    <property type="match status" value="1"/>
</dbReference>
<dbReference type="InterPro" id="IPR058055">
    <property type="entry name" value="PA-PLA1"/>
</dbReference>
<feature type="compositionally biased region" description="Low complexity" evidence="3">
    <location>
        <begin position="292"/>
        <end position="306"/>
    </location>
</feature>
<keyword evidence="6" id="KW-1185">Reference proteome</keyword>
<protein>
    <recommendedName>
        <fullName evidence="4">DDHD domain-containing protein</fullName>
    </recommendedName>
</protein>
<evidence type="ECO:0000313" key="6">
    <source>
        <dbReference type="Proteomes" id="UP001214415"/>
    </source>
</evidence>
<dbReference type="EMBL" id="CP119905">
    <property type="protein sequence ID" value="WFD24510.1"/>
    <property type="molecule type" value="Genomic_DNA"/>
</dbReference>